<feature type="compositionally biased region" description="Polar residues" evidence="1">
    <location>
        <begin position="36"/>
        <end position="45"/>
    </location>
</feature>
<evidence type="ECO:0000256" key="1">
    <source>
        <dbReference type="SAM" id="MobiDB-lite"/>
    </source>
</evidence>
<feature type="region of interest" description="Disordered" evidence="1">
    <location>
        <begin position="136"/>
        <end position="208"/>
    </location>
</feature>
<accession>A0A7S3V956</accession>
<feature type="region of interest" description="Disordered" evidence="1">
    <location>
        <begin position="321"/>
        <end position="341"/>
    </location>
</feature>
<dbReference type="EMBL" id="HBIO01012214">
    <property type="protein sequence ID" value="CAE0464647.1"/>
    <property type="molecule type" value="Transcribed_RNA"/>
</dbReference>
<name>A0A7S3V956_9STRA</name>
<feature type="compositionally biased region" description="Low complexity" evidence="1">
    <location>
        <begin position="325"/>
        <end position="336"/>
    </location>
</feature>
<sequence>MPPQSELHGDNESNTVTAMEVQGQESRKEKNLSFDKPQSTTTADAHNNGRLMQELSIDNPVLTDGNGVDTNDAQKTSSEQVEEKEGDVTKLPLDQDLNRDQPNFFVPEIGHSDSIVKTISEIDSSCEGKFEFLSVSDDQSSISEQNQGSNIIETAKDEEASGPMNGTVAVKKGVSFEREDPSSMHSGTQKNIKGEDESSSGADSTEKRASQLNYLQQQQTWFLQEQQRQQDVYQKYAETAVTVPPPPPGHPVGHNPLLMMPSQHMGGVMLPHMQAQMQAALQPQMHFMPHQQTSPSMQPMPIPAMYPHGGAYVMDRSSFTAQPHQQMVTQPPSQQQAKPLSQPSRKRITLHLVEKQESLVLGEGKKSIFSMLKRPKSRSVGSSDEAIDDIHELMKDIQDIDSPKRIKKYVERGEMSISWYAGTTATELQDHVRNSVESKLRLSAHEALGNLRVLDETIEPYEEIVLSPFIPDGSKFLLTFRIKDISKKVKARNTSFRAPPSPSAAPSPPGELEQHLQRQISEVLTKTKKEHRRAMTAPFPFPPGSAKLDLPDFSTPSRSSRKSESKSENNTTEKSKSVVGSLSMNDMAKMQAESQNDPQSDYNSSDTVIAERLDQLNKSLRLLQSDGQHASNEDKKTEKKQVVFVLANYFVLFLSLIAISAEIHERAPTWIEYINENVDSVKNCSVDRDALFECVSEGNFSGLIASVILYASQSVATKRFFLFGFDSPQKLWTVVYEAGVTALCWGTSYLAIRRGLNPDTRPNCLRKYWKDAVYGSLAGFNAAFLKAVLKNLLPKADEVFDVMDGRQLHLVKQIGKLFKAGAEL</sequence>
<evidence type="ECO:0000313" key="2">
    <source>
        <dbReference type="EMBL" id="CAE0464647.1"/>
    </source>
</evidence>
<dbReference type="AlphaFoldDB" id="A0A7S3V956"/>
<feature type="compositionally biased region" description="Polar residues" evidence="1">
    <location>
        <begin position="136"/>
        <end position="152"/>
    </location>
</feature>
<feature type="region of interest" description="Disordered" evidence="1">
    <location>
        <begin position="1"/>
        <end position="107"/>
    </location>
</feature>
<feature type="compositionally biased region" description="Polar residues" evidence="1">
    <location>
        <begin position="68"/>
        <end position="79"/>
    </location>
</feature>
<gene>
    <name evidence="2" type="ORF">CDEB00056_LOCUS9488</name>
</gene>
<feature type="compositionally biased region" description="Basic and acidic residues" evidence="1">
    <location>
        <begin position="561"/>
        <end position="576"/>
    </location>
</feature>
<reference evidence="2" key="1">
    <citation type="submission" date="2021-01" db="EMBL/GenBank/DDBJ databases">
        <authorList>
            <person name="Corre E."/>
            <person name="Pelletier E."/>
            <person name="Niang G."/>
            <person name="Scheremetjew M."/>
            <person name="Finn R."/>
            <person name="Kale V."/>
            <person name="Holt S."/>
            <person name="Cochrane G."/>
            <person name="Meng A."/>
            <person name="Brown T."/>
            <person name="Cohen L."/>
        </authorList>
    </citation>
    <scope>NUCLEOTIDE SEQUENCE</scope>
    <source>
        <strain evidence="2">MM31A-1</strain>
    </source>
</reference>
<feature type="region of interest" description="Disordered" evidence="1">
    <location>
        <begin position="527"/>
        <end position="579"/>
    </location>
</feature>
<feature type="region of interest" description="Disordered" evidence="1">
    <location>
        <begin position="491"/>
        <end position="515"/>
    </location>
</feature>
<protein>
    <submittedName>
        <fullName evidence="2">Uncharacterized protein</fullName>
    </submittedName>
</protein>
<proteinExistence type="predicted"/>
<feature type="compositionally biased region" description="Pro residues" evidence="1">
    <location>
        <begin position="499"/>
        <end position="509"/>
    </location>
</feature>
<organism evidence="2">
    <name type="scientific">Chaetoceros debilis</name>
    <dbReference type="NCBI Taxonomy" id="122233"/>
    <lineage>
        <taxon>Eukaryota</taxon>
        <taxon>Sar</taxon>
        <taxon>Stramenopiles</taxon>
        <taxon>Ochrophyta</taxon>
        <taxon>Bacillariophyta</taxon>
        <taxon>Coscinodiscophyceae</taxon>
        <taxon>Chaetocerotophycidae</taxon>
        <taxon>Chaetocerotales</taxon>
        <taxon>Chaetocerotaceae</taxon>
        <taxon>Chaetoceros</taxon>
    </lineage>
</organism>